<dbReference type="InterPro" id="IPR002898">
    <property type="entry name" value="MotA_ExbB_proton_chnl"/>
</dbReference>
<dbReference type="GO" id="GO:0005886">
    <property type="term" value="C:plasma membrane"/>
    <property type="evidence" value="ECO:0007669"/>
    <property type="project" value="UniProtKB-SubCell"/>
</dbReference>
<dbReference type="OrthoDB" id="5290956at2"/>
<keyword evidence="3 7" id="KW-0812">Transmembrane</keyword>
<dbReference type="PANTHER" id="PTHR30625">
    <property type="entry name" value="PROTEIN TOLQ"/>
    <property type="match status" value="1"/>
</dbReference>
<proteinExistence type="inferred from homology"/>
<gene>
    <name evidence="9" type="ordered locus">Desac_2941</name>
</gene>
<dbReference type="STRING" id="880072.Desac_2941"/>
<reference evidence="9 10" key="1">
    <citation type="journal article" date="2011" name="Stand. Genomic Sci.">
        <title>Complete genome sequence of the acetate-degrading sulfate reducer Desulfobacca acetoxidans type strain (ASRB2).</title>
        <authorList>
            <person name="Goker M."/>
            <person name="Teshima H."/>
            <person name="Lapidus A."/>
            <person name="Nolan M."/>
            <person name="Lucas S."/>
            <person name="Hammon N."/>
            <person name="Deshpande S."/>
            <person name="Cheng J.F."/>
            <person name="Tapia R."/>
            <person name="Han C."/>
            <person name="Goodwin L."/>
            <person name="Pitluck S."/>
            <person name="Huntemann M."/>
            <person name="Liolios K."/>
            <person name="Ivanova N."/>
            <person name="Pagani I."/>
            <person name="Mavromatis K."/>
            <person name="Ovchinikova G."/>
            <person name="Pati A."/>
            <person name="Chen A."/>
            <person name="Palaniappan K."/>
            <person name="Land M."/>
            <person name="Hauser L."/>
            <person name="Brambilla E.M."/>
            <person name="Rohde M."/>
            <person name="Spring S."/>
            <person name="Detter J.C."/>
            <person name="Woyke T."/>
            <person name="Bristow J."/>
            <person name="Eisen J.A."/>
            <person name="Markowitz V."/>
            <person name="Hugenholtz P."/>
            <person name="Kyrpides N.C."/>
            <person name="Klenk H.P."/>
        </authorList>
    </citation>
    <scope>NUCLEOTIDE SEQUENCE [LARGE SCALE GENOMIC DNA]</scope>
    <source>
        <strain evidence="10">ATCC 700848 / DSM 11109 / ASRB2</strain>
    </source>
</reference>
<comment type="subcellular location">
    <subcellularLocation>
        <location evidence="1">Cell membrane</location>
        <topology evidence="1">Multi-pass membrane protein</topology>
    </subcellularLocation>
    <subcellularLocation>
        <location evidence="6">Membrane</location>
        <topology evidence="6">Multi-pass membrane protein</topology>
    </subcellularLocation>
</comment>
<feature type="transmembrane region" description="Helical" evidence="7">
    <location>
        <begin position="161"/>
        <end position="181"/>
    </location>
</feature>
<dbReference type="GO" id="GO:0017038">
    <property type="term" value="P:protein import"/>
    <property type="evidence" value="ECO:0007669"/>
    <property type="project" value="TreeGrafter"/>
</dbReference>
<dbReference type="PANTHER" id="PTHR30625:SF11">
    <property type="entry name" value="MOTA_TOLQ_EXBB PROTON CHANNEL DOMAIN-CONTAINING PROTEIN"/>
    <property type="match status" value="1"/>
</dbReference>
<evidence type="ECO:0000256" key="1">
    <source>
        <dbReference type="ARBA" id="ARBA00004651"/>
    </source>
</evidence>
<accession>F2NIX5</accession>
<reference evidence="10" key="2">
    <citation type="submission" date="2011-03" db="EMBL/GenBank/DDBJ databases">
        <title>The complete genome of Desulfobacca acetoxidans DSM 11109.</title>
        <authorList>
            <consortium name="US DOE Joint Genome Institute (JGI-PGF)"/>
            <person name="Lucas S."/>
            <person name="Copeland A."/>
            <person name="Lapidus A."/>
            <person name="Bruce D."/>
            <person name="Goodwin L."/>
            <person name="Pitluck S."/>
            <person name="Peters L."/>
            <person name="Kyrpides N."/>
            <person name="Mavromatis K."/>
            <person name="Ivanova N."/>
            <person name="Ovchinnikova G."/>
            <person name="Teshima H."/>
            <person name="Detter J.C."/>
            <person name="Han C."/>
            <person name="Land M."/>
            <person name="Hauser L."/>
            <person name="Markowitz V."/>
            <person name="Cheng J.-F."/>
            <person name="Hugenholtz P."/>
            <person name="Woyke T."/>
            <person name="Wu D."/>
            <person name="Spring S."/>
            <person name="Schueler E."/>
            <person name="Brambilla E."/>
            <person name="Klenk H.-P."/>
            <person name="Eisen J.A."/>
        </authorList>
    </citation>
    <scope>NUCLEOTIDE SEQUENCE [LARGE SCALE GENOMIC DNA]</scope>
    <source>
        <strain evidence="10">ATCC 700848 / DSM 11109 / ASRB2</strain>
    </source>
</reference>
<evidence type="ECO:0000256" key="7">
    <source>
        <dbReference type="SAM" id="Phobius"/>
    </source>
</evidence>
<organism evidence="9 10">
    <name type="scientific">Desulfobacca acetoxidans (strain ATCC 700848 / DSM 11109 / ASRB2)</name>
    <dbReference type="NCBI Taxonomy" id="880072"/>
    <lineage>
        <taxon>Bacteria</taxon>
        <taxon>Pseudomonadati</taxon>
        <taxon>Thermodesulfobacteriota</taxon>
        <taxon>Desulfobaccia</taxon>
        <taxon>Desulfobaccales</taxon>
        <taxon>Desulfobaccaceae</taxon>
        <taxon>Desulfobacca</taxon>
    </lineage>
</organism>
<evidence type="ECO:0000256" key="5">
    <source>
        <dbReference type="ARBA" id="ARBA00023136"/>
    </source>
</evidence>
<keyword evidence="4 7" id="KW-1133">Transmembrane helix</keyword>
<dbReference type="InterPro" id="IPR050790">
    <property type="entry name" value="ExbB/TolQ_transport"/>
</dbReference>
<keyword evidence="6" id="KW-0653">Protein transport</keyword>
<dbReference type="Proteomes" id="UP000000483">
    <property type="component" value="Chromosome"/>
</dbReference>
<feature type="transmembrane region" description="Helical" evidence="7">
    <location>
        <begin position="43"/>
        <end position="66"/>
    </location>
</feature>
<dbReference type="Pfam" id="PF01618">
    <property type="entry name" value="MotA_ExbB"/>
    <property type="match status" value="1"/>
</dbReference>
<protein>
    <recommendedName>
        <fullName evidence="8">MotA/TolQ/ExbB proton channel domain-containing protein</fullName>
    </recommendedName>
</protein>
<sequence length="330" mass="37586">MKSSLKKIVIESNAFVFLAALFLTGLFYLTISFFSSDSFLRSFFFRCWYVQALTTWLFFTALLFVVSKSVDLKKESRILDTKVSIDQLQEQITPESAQELLEAIQGLAITYDNPISFRRLGELLWGYTYGEEVVRLNQELSRRDLEQIEGGHLILNALKQLIPVLGFLGTVVGLSLGMAKFPELSETAGNIEALRTLLKDLAASLSVSFDTTLLALGYTIIVVMLSSLLRRKEELFVDRVDEKARVLISRLSHANPDVTAQPRLLEAFLRDLLQKFLHQLDQAFKQTVQKLEPGFTELIHHMEGLQKSLNNPPRYEIVVQPLEGNRRERQ</sequence>
<dbReference type="RefSeq" id="WP_013707849.1">
    <property type="nucleotide sequence ID" value="NC_015388.1"/>
</dbReference>
<evidence type="ECO:0000313" key="9">
    <source>
        <dbReference type="EMBL" id="AEB10740.1"/>
    </source>
</evidence>
<feature type="transmembrane region" description="Helical" evidence="7">
    <location>
        <begin position="12"/>
        <end position="31"/>
    </location>
</feature>
<dbReference type="EMBL" id="CP002629">
    <property type="protein sequence ID" value="AEB10740.1"/>
    <property type="molecule type" value="Genomic_DNA"/>
</dbReference>
<evidence type="ECO:0000259" key="8">
    <source>
        <dbReference type="Pfam" id="PF01618"/>
    </source>
</evidence>
<evidence type="ECO:0000256" key="3">
    <source>
        <dbReference type="ARBA" id="ARBA00022692"/>
    </source>
</evidence>
<dbReference type="AlphaFoldDB" id="F2NIX5"/>
<evidence type="ECO:0000256" key="4">
    <source>
        <dbReference type="ARBA" id="ARBA00022989"/>
    </source>
</evidence>
<dbReference type="KEGG" id="dao:Desac_2941"/>
<feature type="domain" description="MotA/TolQ/ExbB proton channel" evidence="8">
    <location>
        <begin position="138"/>
        <end position="240"/>
    </location>
</feature>
<keyword evidence="10" id="KW-1185">Reference proteome</keyword>
<feature type="transmembrane region" description="Helical" evidence="7">
    <location>
        <begin position="201"/>
        <end position="229"/>
    </location>
</feature>
<dbReference type="eggNOG" id="COG0811">
    <property type="taxonomic scope" value="Bacteria"/>
</dbReference>
<evidence type="ECO:0000313" key="10">
    <source>
        <dbReference type="Proteomes" id="UP000000483"/>
    </source>
</evidence>
<comment type="similarity">
    <text evidence="6">Belongs to the exbB/tolQ family.</text>
</comment>
<keyword evidence="2" id="KW-1003">Cell membrane</keyword>
<keyword evidence="6" id="KW-0813">Transport</keyword>
<name>F2NIX5_DESAR</name>
<keyword evidence="5 7" id="KW-0472">Membrane</keyword>
<dbReference type="HOGENOM" id="CLU_841255_0_0_7"/>
<evidence type="ECO:0000256" key="2">
    <source>
        <dbReference type="ARBA" id="ARBA00022475"/>
    </source>
</evidence>
<evidence type="ECO:0000256" key="6">
    <source>
        <dbReference type="RuleBase" id="RU004057"/>
    </source>
</evidence>